<dbReference type="InterPro" id="IPR013103">
    <property type="entry name" value="RVT_2"/>
</dbReference>
<dbReference type="Pfam" id="PF07727">
    <property type="entry name" value="RVT_2"/>
    <property type="match status" value="1"/>
</dbReference>
<protein>
    <recommendedName>
        <fullName evidence="1">Reverse transcriptase Ty1/copia-type domain-containing protein</fullName>
    </recommendedName>
</protein>
<evidence type="ECO:0000259" key="1">
    <source>
        <dbReference type="Pfam" id="PF07727"/>
    </source>
</evidence>
<evidence type="ECO:0000313" key="2">
    <source>
        <dbReference type="EMBL" id="MBW0557574.1"/>
    </source>
</evidence>
<proteinExistence type="predicted"/>
<reference evidence="2" key="1">
    <citation type="submission" date="2021-03" db="EMBL/GenBank/DDBJ databases">
        <title>Draft genome sequence of rust myrtle Austropuccinia psidii MF-1, a brazilian biotype.</title>
        <authorList>
            <person name="Quecine M.C."/>
            <person name="Pachon D.M.R."/>
            <person name="Bonatelli M.L."/>
            <person name="Correr F.H."/>
            <person name="Franceschini L.M."/>
            <person name="Leite T.F."/>
            <person name="Margarido G.R.A."/>
            <person name="Almeida C.A."/>
            <person name="Ferrarezi J.A."/>
            <person name="Labate C.A."/>
        </authorList>
    </citation>
    <scope>NUCLEOTIDE SEQUENCE</scope>
    <source>
        <strain evidence="2">MF-1</strain>
    </source>
</reference>
<dbReference type="Proteomes" id="UP000765509">
    <property type="component" value="Unassembled WGS sequence"/>
</dbReference>
<organism evidence="2 3">
    <name type="scientific">Austropuccinia psidii MF-1</name>
    <dbReference type="NCBI Taxonomy" id="1389203"/>
    <lineage>
        <taxon>Eukaryota</taxon>
        <taxon>Fungi</taxon>
        <taxon>Dikarya</taxon>
        <taxon>Basidiomycota</taxon>
        <taxon>Pucciniomycotina</taxon>
        <taxon>Pucciniomycetes</taxon>
        <taxon>Pucciniales</taxon>
        <taxon>Sphaerophragmiaceae</taxon>
        <taxon>Austropuccinia</taxon>
    </lineage>
</organism>
<name>A0A9Q3J8Z7_9BASI</name>
<sequence length="430" mass="48214">MKVNSASKDVWLAAISKELKPMDDLKVWDVIELSPAFKLVGTTWVFKVTKVHLCKVVEHKVRLCAQGITQTAGVDFEKTYSPTGRLNSLCTLIAFAAGNCLLFHQIDIKRAFLNKLLTECVYLSIPQGLSQDQKKFFLRLNKAIYGLKQAPLAWYKSIFGKDVESFKAEISREFEIKNIGEANLMLGVEVTQNEDFIALDQQNFSESLLLLYGMSDCRPVAPPLVPNNHLSLENEVELSLFNSLGISYRSAIDSINYLRTATRPDLSYAVSSLSQFLEQPGINHWKAFLHVLRYLKGTQDLALTYLWDNNSGIVACSDVDWGNCPYTQRQWHEEGALWDSGLGLPIHKENQGCIDAASGNSGVNGRRMKHVDIQIHFVKEAISGAKTRLVYTLTSKMLADFLTKSVSWVVLVKALCCLCVLPLKAREDVE</sequence>
<dbReference type="AlphaFoldDB" id="A0A9Q3J8Z7"/>
<keyword evidence="3" id="KW-1185">Reference proteome</keyword>
<evidence type="ECO:0000313" key="3">
    <source>
        <dbReference type="Proteomes" id="UP000765509"/>
    </source>
</evidence>
<dbReference type="EMBL" id="AVOT02065477">
    <property type="protein sequence ID" value="MBW0557574.1"/>
    <property type="molecule type" value="Genomic_DNA"/>
</dbReference>
<dbReference type="OrthoDB" id="1303755at2759"/>
<feature type="domain" description="Reverse transcriptase Ty1/copia-type" evidence="1">
    <location>
        <begin position="26"/>
        <end position="158"/>
    </location>
</feature>
<gene>
    <name evidence="2" type="ORF">O181_097289</name>
</gene>
<dbReference type="PANTHER" id="PTHR11439">
    <property type="entry name" value="GAG-POL-RELATED RETROTRANSPOSON"/>
    <property type="match status" value="1"/>
</dbReference>
<comment type="caution">
    <text evidence="2">The sequence shown here is derived from an EMBL/GenBank/DDBJ whole genome shotgun (WGS) entry which is preliminary data.</text>
</comment>
<accession>A0A9Q3J8Z7</accession>